<evidence type="ECO:0000313" key="6">
    <source>
        <dbReference type="EMBL" id="KAL1519591.1"/>
    </source>
</evidence>
<keyword evidence="7" id="KW-1185">Reference proteome</keyword>
<keyword evidence="1" id="KW-0677">Repeat</keyword>
<dbReference type="EMBL" id="JBGBPQ010000009">
    <property type="protein sequence ID" value="KAL1519591.1"/>
    <property type="molecule type" value="Genomic_DNA"/>
</dbReference>
<protein>
    <recommendedName>
        <fullName evidence="4">ER membrane protein complex subunit 2</fullName>
    </recommendedName>
</protein>
<organism evidence="6 7">
    <name type="scientific">Prymnesium parvum</name>
    <name type="common">Toxic golden alga</name>
    <dbReference type="NCBI Taxonomy" id="97485"/>
    <lineage>
        <taxon>Eukaryota</taxon>
        <taxon>Haptista</taxon>
        <taxon>Haptophyta</taxon>
        <taxon>Prymnesiophyceae</taxon>
        <taxon>Prymnesiales</taxon>
        <taxon>Prymnesiaceae</taxon>
        <taxon>Prymnesium</taxon>
    </lineage>
</organism>
<dbReference type="InterPro" id="IPR019734">
    <property type="entry name" value="TPR_rpt"/>
</dbReference>
<dbReference type="PROSITE" id="PS50005">
    <property type="entry name" value="TPR"/>
    <property type="match status" value="1"/>
</dbReference>
<dbReference type="Gene3D" id="1.25.40.10">
    <property type="entry name" value="Tetratricopeptide repeat domain"/>
    <property type="match status" value="1"/>
</dbReference>
<evidence type="ECO:0000259" key="5">
    <source>
        <dbReference type="Pfam" id="PF22890"/>
    </source>
</evidence>
<feature type="repeat" description="TPR" evidence="3">
    <location>
        <begin position="182"/>
        <end position="215"/>
    </location>
</feature>
<keyword evidence="4" id="KW-0256">Endoplasmic reticulum</keyword>
<dbReference type="Pfam" id="PF22890">
    <property type="entry name" value="TPR_EMC2"/>
    <property type="match status" value="1"/>
</dbReference>
<comment type="similarity">
    <text evidence="4">Belongs to the EMC2 family.</text>
</comment>
<dbReference type="SMART" id="SM00028">
    <property type="entry name" value="TPR"/>
    <property type="match status" value="2"/>
</dbReference>
<dbReference type="AlphaFoldDB" id="A0AB34JD48"/>
<dbReference type="PANTHER" id="PTHR12760">
    <property type="entry name" value="TETRATRICOPEPTIDE REPEAT PROTEIN"/>
    <property type="match status" value="1"/>
</dbReference>
<proteinExistence type="inferred from homology"/>
<dbReference type="InterPro" id="IPR055217">
    <property type="entry name" value="TPR_EMC2"/>
</dbReference>
<evidence type="ECO:0000256" key="4">
    <source>
        <dbReference type="RuleBase" id="RU367091"/>
    </source>
</evidence>
<gene>
    <name evidence="6" type="ORF">AB1Y20_023105</name>
</gene>
<feature type="domain" description="EMC2 TPR-like" evidence="5">
    <location>
        <begin position="117"/>
        <end position="225"/>
    </location>
</feature>
<dbReference type="SUPFAM" id="SSF48452">
    <property type="entry name" value="TPR-like"/>
    <property type="match status" value="1"/>
</dbReference>
<comment type="function">
    <text evidence="4">Part of the endoplasmic reticulum membrane protein complex (EMC) that enables the energy-independent insertion into endoplasmic reticulum membranes of newly synthesized membrane proteins.</text>
</comment>
<evidence type="ECO:0000313" key="7">
    <source>
        <dbReference type="Proteomes" id="UP001515480"/>
    </source>
</evidence>
<comment type="caution">
    <text evidence="6">The sequence shown here is derived from an EMBL/GenBank/DDBJ whole genome shotgun (WGS) entry which is preliminary data.</text>
</comment>
<dbReference type="InterPro" id="IPR011990">
    <property type="entry name" value="TPR-like_helical_dom_sf"/>
</dbReference>
<evidence type="ECO:0000256" key="3">
    <source>
        <dbReference type="PROSITE-ProRule" id="PRU00339"/>
    </source>
</evidence>
<evidence type="ECO:0000256" key="2">
    <source>
        <dbReference type="ARBA" id="ARBA00022803"/>
    </source>
</evidence>
<sequence length="324" mass="36292">MEASLDELLSQAHKRGNEPARLGFELCRKIVSGLREARASRPDLVRRIGAYLLDHHSSRLGHELWATYEQVYVALLLYGKSAGQQQRPDAKMPEDLAAAQEYGNILSAQFPESLRVKRLDGMLWEAKGMYDMAMKEYDEILAEDPHNILATKRQIALCRARGKTAEAVSRLNKYLEMVCSDTEAWLQLAAIYLNAQQFKRAAFCMEELILINPMNYLYHLRYADIMFTIGSADKGGGTEQLRIARKYYAHALDLKPHNNLRAVYGLLLAAAALGPSSAKGAKGSTKTDNAEVFTYARTQLIQLYADRPGPMAKMVDGMLSSLLE</sequence>
<comment type="subunit">
    <text evidence="4">Component of the ER membrane protein complex (EMC).</text>
</comment>
<reference evidence="6 7" key="1">
    <citation type="journal article" date="2024" name="Science">
        <title>Giant polyketide synthase enzymes in the biosynthesis of giant marine polyether toxins.</title>
        <authorList>
            <person name="Fallon T.R."/>
            <person name="Shende V.V."/>
            <person name="Wierzbicki I.H."/>
            <person name="Pendleton A.L."/>
            <person name="Watervoot N.F."/>
            <person name="Auber R.P."/>
            <person name="Gonzalez D.J."/>
            <person name="Wisecaver J.H."/>
            <person name="Moore B.S."/>
        </authorList>
    </citation>
    <scope>NUCLEOTIDE SEQUENCE [LARGE SCALE GENOMIC DNA]</scope>
    <source>
        <strain evidence="6 7">12B1</strain>
    </source>
</reference>
<dbReference type="InterPro" id="IPR039856">
    <property type="entry name" value="EMC2-like"/>
</dbReference>
<name>A0AB34JD48_PRYPA</name>
<comment type="subcellular location">
    <subcellularLocation>
        <location evidence="4">Endoplasmic reticulum membrane</location>
        <topology evidence="4">Peripheral membrane protein</topology>
        <orientation evidence="4">Cytoplasmic side</orientation>
    </subcellularLocation>
</comment>
<dbReference type="GO" id="GO:0072546">
    <property type="term" value="C:EMC complex"/>
    <property type="evidence" value="ECO:0007669"/>
    <property type="project" value="UniProtKB-UniRule"/>
</dbReference>
<accession>A0AB34JD48</accession>
<keyword evidence="4" id="KW-0472">Membrane</keyword>
<evidence type="ECO:0000256" key="1">
    <source>
        <dbReference type="ARBA" id="ARBA00022737"/>
    </source>
</evidence>
<keyword evidence="2 3" id="KW-0802">TPR repeat</keyword>
<dbReference type="Proteomes" id="UP001515480">
    <property type="component" value="Unassembled WGS sequence"/>
</dbReference>